<feature type="domain" description="AAA+ ATPase" evidence="3">
    <location>
        <begin position="20"/>
        <end position="389"/>
    </location>
</feature>
<dbReference type="SMART" id="SM00382">
    <property type="entry name" value="AAA"/>
    <property type="match status" value="1"/>
</dbReference>
<dbReference type="InterPro" id="IPR003959">
    <property type="entry name" value="ATPase_AAA_core"/>
</dbReference>
<organism evidence="4 5">
    <name type="scientific">Collimonas arenae</name>
    <dbReference type="NCBI Taxonomy" id="279058"/>
    <lineage>
        <taxon>Bacteria</taxon>
        <taxon>Pseudomonadati</taxon>
        <taxon>Pseudomonadota</taxon>
        <taxon>Betaproteobacteria</taxon>
        <taxon>Burkholderiales</taxon>
        <taxon>Oxalobacteraceae</taxon>
        <taxon>Collimonas</taxon>
    </lineage>
</organism>
<dbReference type="SUPFAM" id="SSF52540">
    <property type="entry name" value="P-loop containing nucleoside triphosphate hydrolases"/>
    <property type="match status" value="2"/>
</dbReference>
<evidence type="ECO:0000256" key="2">
    <source>
        <dbReference type="ARBA" id="ARBA00022840"/>
    </source>
</evidence>
<keyword evidence="1" id="KW-0547">Nucleotide-binding</keyword>
<dbReference type="PANTHER" id="PTHR43581">
    <property type="entry name" value="ATP/GTP PHOSPHATASE"/>
    <property type="match status" value="1"/>
</dbReference>
<dbReference type="InterPro" id="IPR017871">
    <property type="entry name" value="ABC_transporter-like_CS"/>
</dbReference>
<dbReference type="Proteomes" id="UP000071778">
    <property type="component" value="Chromosome"/>
</dbReference>
<dbReference type="InterPro" id="IPR051396">
    <property type="entry name" value="Bact_Antivir_Def_Nuclease"/>
</dbReference>
<keyword evidence="5" id="KW-1185">Reference proteome</keyword>
<dbReference type="CDD" id="cd00267">
    <property type="entry name" value="ABC_ATPase"/>
    <property type="match status" value="1"/>
</dbReference>
<reference evidence="4 5" key="1">
    <citation type="submission" date="2015-11" db="EMBL/GenBank/DDBJ databases">
        <title>Exploring the genomic traits of fungus-feeding bacterial genus Collimonas.</title>
        <authorList>
            <person name="Song C."/>
            <person name="Schmidt R."/>
            <person name="de Jager V."/>
            <person name="Krzyzanowska D."/>
            <person name="Jongedijk E."/>
            <person name="Cankar K."/>
            <person name="Beekwilder J."/>
            <person name="van Veen A."/>
            <person name="de Boer W."/>
            <person name="van Veen J.A."/>
            <person name="Garbeva P."/>
        </authorList>
    </citation>
    <scope>NUCLEOTIDE SEQUENCE [LARGE SCALE GENOMIC DNA]</scope>
    <source>
        <strain evidence="4 5">Ter282</strain>
    </source>
</reference>
<dbReference type="OrthoDB" id="8685799at2"/>
<dbReference type="Gene3D" id="3.40.50.300">
    <property type="entry name" value="P-loop containing nucleotide triphosphate hydrolases"/>
    <property type="match status" value="1"/>
</dbReference>
<gene>
    <name evidence="4" type="ORF">CAter282_3611</name>
</gene>
<name>A0A127PUE1_9BURK</name>
<sequence length="660" mass="72794">MRLNFTQTYQSIYSLVSDELPDFVVLTGPNGSGKTHLLRAIEAGHISVDGVAKNGGVARFFDAMSLVPTDTGAFSSATLRQMRQTTLQQLNHLKGVARNEVNGLLVGLMAEASKNNAQFILSDPLSVLIGDINAISRNLGVTTEFVETTRQQVLQHMSQRESEYVRVSGISPGLQKFSKLKNIPLALIGEKDLQTEAIDLWGNANVFQQSLGQLFVAYRDMQLLNKLQQLDLAENRQSDAKALSELEFESQYGKSPWDFVNAVLERAQLPFRINKPKSNVYDDFTPVLTKISNGIEVPFGQLSSGEKVLMSFALCLYQARDSRQAIQYPELILLDEVDAPLHPTMTRHLIETIKEELVVQRGIKVILATHSPTTVALAPDESIFVMRNSYSLKKSSKEKAVRLLTYGIPTLSISFDGRRQVFVESRIDAEMYEKLFQIIKPQFDSEVSLHFIAASGASKSGSVADENGGATVVKNLVSHLEKAGNTSTFGIIDWDKTNISNGRVFVLAEGSRYSLENCIFDPCLVGLKIAKLDIKIAREKLKIAATETYISLVGGDVARMQALATATARALGFEGECVECEYLDGKKLSLPKAMLEENGHFLEDKIKQVFPILLGNYKNTGSLLRTIVNDVAPDVPGWIPKELSILFKGLSTDIEGPNIQ</sequence>
<dbReference type="InterPro" id="IPR003593">
    <property type="entry name" value="AAA+_ATPase"/>
</dbReference>
<dbReference type="AlphaFoldDB" id="A0A127PUE1"/>
<dbReference type="GO" id="GO:0016887">
    <property type="term" value="F:ATP hydrolysis activity"/>
    <property type="evidence" value="ECO:0007669"/>
    <property type="project" value="InterPro"/>
</dbReference>
<dbReference type="Pfam" id="PF13304">
    <property type="entry name" value="AAA_21"/>
    <property type="match status" value="1"/>
</dbReference>
<evidence type="ECO:0000256" key="1">
    <source>
        <dbReference type="ARBA" id="ARBA00022741"/>
    </source>
</evidence>
<dbReference type="PATRIC" id="fig|279058.17.peg.3911"/>
<accession>A0A127PUE1</accession>
<evidence type="ECO:0000259" key="3">
    <source>
        <dbReference type="SMART" id="SM00382"/>
    </source>
</evidence>
<proteinExistence type="predicted"/>
<dbReference type="EMBL" id="CP013235">
    <property type="protein sequence ID" value="AMP11294.1"/>
    <property type="molecule type" value="Genomic_DNA"/>
</dbReference>
<dbReference type="RefSeq" id="WP_061537380.1">
    <property type="nucleotide sequence ID" value="NZ_CP013233.1"/>
</dbReference>
<dbReference type="PANTHER" id="PTHR43581:SF4">
    <property type="entry name" value="ATP_GTP PHOSPHATASE"/>
    <property type="match status" value="1"/>
</dbReference>
<evidence type="ECO:0000313" key="5">
    <source>
        <dbReference type="Proteomes" id="UP000071778"/>
    </source>
</evidence>
<dbReference type="InterPro" id="IPR027417">
    <property type="entry name" value="P-loop_NTPase"/>
</dbReference>
<dbReference type="PROSITE" id="PS00211">
    <property type="entry name" value="ABC_TRANSPORTER_1"/>
    <property type="match status" value="1"/>
</dbReference>
<evidence type="ECO:0000313" key="4">
    <source>
        <dbReference type="EMBL" id="AMP11294.1"/>
    </source>
</evidence>
<keyword evidence="2" id="KW-0067">ATP-binding</keyword>
<protein>
    <submittedName>
        <fullName evidence="4">ATPase associated with various cellular activities family protein</fullName>
    </submittedName>
</protein>
<dbReference type="GO" id="GO:0005524">
    <property type="term" value="F:ATP binding"/>
    <property type="evidence" value="ECO:0007669"/>
    <property type="project" value="UniProtKB-KW"/>
</dbReference>